<gene>
    <name evidence="1" type="ORF">glysoja_041368</name>
</gene>
<proteinExistence type="predicted"/>
<dbReference type="EMBL" id="KN664011">
    <property type="protein sequence ID" value="KHN11069.1"/>
    <property type="molecule type" value="Genomic_DNA"/>
</dbReference>
<dbReference type="Proteomes" id="UP000053555">
    <property type="component" value="Unassembled WGS sequence"/>
</dbReference>
<dbReference type="AlphaFoldDB" id="A0A0B2PTS9"/>
<name>A0A0B2PTS9_GLYSO</name>
<protein>
    <submittedName>
        <fullName evidence="1">Uncharacterized protein</fullName>
    </submittedName>
</protein>
<evidence type="ECO:0000313" key="1">
    <source>
        <dbReference type="EMBL" id="KHN11069.1"/>
    </source>
</evidence>
<organism evidence="1">
    <name type="scientific">Glycine soja</name>
    <name type="common">Wild soybean</name>
    <dbReference type="NCBI Taxonomy" id="3848"/>
    <lineage>
        <taxon>Eukaryota</taxon>
        <taxon>Viridiplantae</taxon>
        <taxon>Streptophyta</taxon>
        <taxon>Embryophyta</taxon>
        <taxon>Tracheophyta</taxon>
        <taxon>Spermatophyta</taxon>
        <taxon>Magnoliopsida</taxon>
        <taxon>eudicotyledons</taxon>
        <taxon>Gunneridae</taxon>
        <taxon>Pentapetalae</taxon>
        <taxon>rosids</taxon>
        <taxon>fabids</taxon>
        <taxon>Fabales</taxon>
        <taxon>Fabaceae</taxon>
        <taxon>Papilionoideae</taxon>
        <taxon>50 kb inversion clade</taxon>
        <taxon>NPAAA clade</taxon>
        <taxon>indigoferoid/millettioid clade</taxon>
        <taxon>Phaseoleae</taxon>
        <taxon>Glycine</taxon>
        <taxon>Glycine subgen. Soja</taxon>
    </lineage>
</organism>
<sequence length="94" mass="10531">MIYQYYCKLCNNFLLIASEAEAATVAALSRLKWHSDDEDDDDAKHEANTVQEVKKAKQKKPKKPKVTVAEAASRINVDDLEAFLAEIILSVSFS</sequence>
<reference evidence="1" key="1">
    <citation type="submission" date="2014-07" db="EMBL/GenBank/DDBJ databases">
        <title>Identification of a novel salt tolerance gene in wild soybean by whole-genome sequencing.</title>
        <authorList>
            <person name="Lam H.-M."/>
            <person name="Qi X."/>
            <person name="Li M.-W."/>
            <person name="Liu X."/>
            <person name="Xie M."/>
            <person name="Ni M."/>
            <person name="Xu X."/>
        </authorList>
    </citation>
    <scope>NUCLEOTIDE SEQUENCE [LARGE SCALE GENOMIC DNA]</scope>
    <source>
        <tissue evidence="1">Root</tissue>
    </source>
</reference>
<accession>A0A0B2PTS9</accession>